<evidence type="ECO:0000256" key="2">
    <source>
        <dbReference type="ARBA" id="ARBA00022801"/>
    </source>
</evidence>
<dbReference type="Proteomes" id="UP001305421">
    <property type="component" value="Chromosome"/>
</dbReference>
<dbReference type="SUPFAM" id="SSF53933">
    <property type="entry name" value="Microbial ribonucleases"/>
    <property type="match status" value="1"/>
</dbReference>
<gene>
    <name evidence="4" type="ORF">PDM28_12335</name>
</gene>
<protein>
    <recommendedName>
        <fullName evidence="6">RHS repeat-associated core domain-containing protein</fullName>
    </recommendedName>
</protein>
<dbReference type="Pfam" id="PF00545">
    <property type="entry name" value="Ribonuclease"/>
    <property type="match status" value="1"/>
</dbReference>
<evidence type="ECO:0000313" key="4">
    <source>
        <dbReference type="EMBL" id="WNH47483.1"/>
    </source>
</evidence>
<feature type="transmembrane region" description="Helical" evidence="3">
    <location>
        <begin position="239"/>
        <end position="261"/>
    </location>
</feature>
<feature type="transmembrane region" description="Helical" evidence="3">
    <location>
        <begin position="178"/>
        <end position="200"/>
    </location>
</feature>
<name>A0ABY9YAP0_9GAMM</name>
<accession>A0ABY9YAP0</accession>
<organism evidence="4 5">
    <name type="scientific">Stenotrophomonas aracearum</name>
    <dbReference type="NCBI Taxonomy" id="3003272"/>
    <lineage>
        <taxon>Bacteria</taxon>
        <taxon>Pseudomonadati</taxon>
        <taxon>Pseudomonadota</taxon>
        <taxon>Gammaproteobacteria</taxon>
        <taxon>Lysobacterales</taxon>
        <taxon>Lysobacteraceae</taxon>
        <taxon>Stenotrophomonas</taxon>
    </lineage>
</organism>
<evidence type="ECO:0008006" key="6">
    <source>
        <dbReference type="Google" id="ProtNLM"/>
    </source>
</evidence>
<keyword evidence="5" id="KW-1185">Reference proteome</keyword>
<dbReference type="EMBL" id="CP115543">
    <property type="protein sequence ID" value="WNH47483.1"/>
    <property type="molecule type" value="Genomic_DNA"/>
</dbReference>
<dbReference type="NCBIfam" id="TIGR03696">
    <property type="entry name" value="Rhs_assc_core"/>
    <property type="match status" value="1"/>
</dbReference>
<dbReference type="RefSeq" id="WP_311182243.1">
    <property type="nucleotide sequence ID" value="NZ_CP115543.1"/>
</dbReference>
<dbReference type="Gene3D" id="3.10.450.30">
    <property type="entry name" value="Microbial ribonucleases"/>
    <property type="match status" value="1"/>
</dbReference>
<dbReference type="InterPro" id="IPR016191">
    <property type="entry name" value="Ribonuclease/ribotoxin"/>
</dbReference>
<reference evidence="4 5" key="1">
    <citation type="submission" date="2022-12" db="EMBL/GenBank/DDBJ databases">
        <title>Two new species, Stenotrophomonas aracearum and Stenotrophomonas oahuensis, isolated from Anthurium (Araceae family) in Hawaii.</title>
        <authorList>
            <person name="Chunag S.C."/>
            <person name="Dobhal S."/>
            <person name="Alvarez A."/>
            <person name="Arif M."/>
        </authorList>
    </citation>
    <scope>NUCLEOTIDE SEQUENCE [LARGE SCALE GENOMIC DNA]</scope>
    <source>
        <strain evidence="4 5">A5588</strain>
    </source>
</reference>
<evidence type="ECO:0000256" key="1">
    <source>
        <dbReference type="ARBA" id="ARBA00022722"/>
    </source>
</evidence>
<keyword evidence="3" id="KW-0472">Membrane</keyword>
<sequence>MASPSGALNAPARYRYDAENVLVSTGTASRPQWRYWRDKTVVNAAGEGRELSWAYCAGQRIATKRSGIGGGPIATLLATDPSGSVLMEADLGVRSQRYTPSGYLPSERTELHPAYNGELLDNPSGCYLLGAGHHRPYSPTLQYFLAPDALSPFGKGGTNAYAYCAGDPINRTDPTGNFWKWVLAAASVALAVVSAGTLIAPLLAGTAALTVSSAVGIGAALVGVAAEAGSLIAEGLGDHTTAGILGVMGMFVNVSQVAIAIPSAAKKAAMFVSELREHGYKIADAMNPSGGWHTGGYLKLRDASPYSPRPPASTKPHVYYMPGKKSKTKWSSPVAIAPSGPTVPPVDYSVIGTEAQTILRMIHSGAPMKYPQHDGMPFQNYEKFLPRAQPGDYLEYTVPTAGVYGRGQQRLVLGDYVPNGPAGPRVVYHTTDHYKTFFEVKFPMTMDPWYPR</sequence>
<proteinExistence type="predicted"/>
<evidence type="ECO:0000313" key="5">
    <source>
        <dbReference type="Proteomes" id="UP001305421"/>
    </source>
</evidence>
<feature type="transmembrane region" description="Helical" evidence="3">
    <location>
        <begin position="207"/>
        <end position="233"/>
    </location>
</feature>
<dbReference type="Gene3D" id="2.180.10.10">
    <property type="entry name" value="RHS repeat-associated core"/>
    <property type="match status" value="1"/>
</dbReference>
<keyword evidence="2" id="KW-0378">Hydrolase</keyword>
<keyword evidence="1" id="KW-0540">Nuclease</keyword>
<keyword evidence="3" id="KW-0812">Transmembrane</keyword>
<dbReference type="InterPro" id="IPR000026">
    <property type="entry name" value="N1-like"/>
</dbReference>
<evidence type="ECO:0000256" key="3">
    <source>
        <dbReference type="SAM" id="Phobius"/>
    </source>
</evidence>
<keyword evidence="3" id="KW-1133">Transmembrane helix</keyword>
<dbReference type="InterPro" id="IPR022385">
    <property type="entry name" value="Rhs_assc_core"/>
</dbReference>